<name>A0AAV4R7E8_9ARAC</name>
<reference evidence="2 3" key="1">
    <citation type="submission" date="2021-06" db="EMBL/GenBank/DDBJ databases">
        <title>Caerostris darwini draft genome.</title>
        <authorList>
            <person name="Kono N."/>
            <person name="Arakawa K."/>
        </authorList>
    </citation>
    <scope>NUCLEOTIDE SEQUENCE [LARGE SCALE GENOMIC DNA]</scope>
</reference>
<sequence>MSGTFDLNHSLLEQQKCSIFNVNQSASQRGTRRLLHRTYIMSTFISIVPNDRLKQSIQSTATFSVDTFFSCDDTRKNSHQKDIPQDLLYADSALLQEVQSSLYDGRSHSPLYGNPPPQSKRLFRPRLIPSPDEPLN</sequence>
<dbReference type="Proteomes" id="UP001054837">
    <property type="component" value="Unassembled WGS sequence"/>
</dbReference>
<dbReference type="EMBL" id="BPLQ01005664">
    <property type="protein sequence ID" value="GIY16256.1"/>
    <property type="molecule type" value="Genomic_DNA"/>
</dbReference>
<proteinExistence type="predicted"/>
<evidence type="ECO:0000313" key="3">
    <source>
        <dbReference type="Proteomes" id="UP001054837"/>
    </source>
</evidence>
<organism evidence="2 3">
    <name type="scientific">Caerostris darwini</name>
    <dbReference type="NCBI Taxonomy" id="1538125"/>
    <lineage>
        <taxon>Eukaryota</taxon>
        <taxon>Metazoa</taxon>
        <taxon>Ecdysozoa</taxon>
        <taxon>Arthropoda</taxon>
        <taxon>Chelicerata</taxon>
        <taxon>Arachnida</taxon>
        <taxon>Araneae</taxon>
        <taxon>Araneomorphae</taxon>
        <taxon>Entelegynae</taxon>
        <taxon>Araneoidea</taxon>
        <taxon>Araneidae</taxon>
        <taxon>Caerostris</taxon>
    </lineage>
</organism>
<keyword evidence="3" id="KW-1185">Reference proteome</keyword>
<evidence type="ECO:0000313" key="2">
    <source>
        <dbReference type="EMBL" id="GIY16256.1"/>
    </source>
</evidence>
<accession>A0AAV4R7E8</accession>
<protein>
    <submittedName>
        <fullName evidence="2">Uncharacterized protein</fullName>
    </submittedName>
</protein>
<evidence type="ECO:0000256" key="1">
    <source>
        <dbReference type="SAM" id="MobiDB-lite"/>
    </source>
</evidence>
<comment type="caution">
    <text evidence="2">The sequence shown here is derived from an EMBL/GenBank/DDBJ whole genome shotgun (WGS) entry which is preliminary data.</text>
</comment>
<gene>
    <name evidence="2" type="ORF">CDAR_166761</name>
</gene>
<feature type="region of interest" description="Disordered" evidence="1">
    <location>
        <begin position="104"/>
        <end position="136"/>
    </location>
</feature>
<dbReference type="AlphaFoldDB" id="A0AAV4R7E8"/>